<dbReference type="PANTHER" id="PTHR22380">
    <property type="entry name" value="TESTIS-EXPRESSED PROTEIN 15"/>
    <property type="match status" value="1"/>
</dbReference>
<dbReference type="InterPro" id="IPR032765">
    <property type="entry name" value="TEX15_dom"/>
</dbReference>
<feature type="compositionally biased region" description="Polar residues" evidence="2">
    <location>
        <begin position="2062"/>
        <end position="2072"/>
    </location>
</feature>
<dbReference type="Proteomes" id="UP000694427">
    <property type="component" value="Unplaced"/>
</dbReference>
<feature type="compositionally biased region" description="Polar residues" evidence="2">
    <location>
        <begin position="1014"/>
        <end position="1028"/>
    </location>
</feature>
<keyword evidence="1" id="KW-0175">Coiled coil</keyword>
<dbReference type="GO" id="GO:0005634">
    <property type="term" value="C:nucleus"/>
    <property type="evidence" value="ECO:0007669"/>
    <property type="project" value="TreeGrafter"/>
</dbReference>
<feature type="compositionally biased region" description="Polar residues" evidence="2">
    <location>
        <begin position="378"/>
        <end position="391"/>
    </location>
</feature>
<feature type="compositionally biased region" description="Polar residues" evidence="2">
    <location>
        <begin position="1049"/>
        <end position="1058"/>
    </location>
</feature>
<feature type="compositionally biased region" description="Basic and acidic residues" evidence="2">
    <location>
        <begin position="848"/>
        <end position="857"/>
    </location>
</feature>
<feature type="region of interest" description="Disordered" evidence="2">
    <location>
        <begin position="834"/>
        <end position="857"/>
    </location>
</feature>
<dbReference type="Ensembl" id="ENSCCRT00010022877.1">
    <property type="protein sequence ID" value="ENSCCRP00010020897.1"/>
    <property type="gene ID" value="ENSCCRG00010009060.1"/>
</dbReference>
<dbReference type="InterPro" id="IPR026616">
    <property type="entry name" value="TEX15"/>
</dbReference>
<evidence type="ECO:0000259" key="4">
    <source>
        <dbReference type="Pfam" id="PF15326"/>
    </source>
</evidence>
<dbReference type="GO" id="GO:0007130">
    <property type="term" value="P:synaptonemal complex assembly"/>
    <property type="evidence" value="ECO:0007669"/>
    <property type="project" value="TreeGrafter"/>
</dbReference>
<organism evidence="5 6">
    <name type="scientific">Cyprinus carpio</name>
    <name type="common">Common carp</name>
    <dbReference type="NCBI Taxonomy" id="7962"/>
    <lineage>
        <taxon>Eukaryota</taxon>
        <taxon>Metazoa</taxon>
        <taxon>Chordata</taxon>
        <taxon>Craniata</taxon>
        <taxon>Vertebrata</taxon>
        <taxon>Euteleostomi</taxon>
        <taxon>Actinopterygii</taxon>
        <taxon>Neopterygii</taxon>
        <taxon>Teleostei</taxon>
        <taxon>Ostariophysi</taxon>
        <taxon>Cypriniformes</taxon>
        <taxon>Cyprinidae</taxon>
        <taxon>Cyprininae</taxon>
        <taxon>Cyprinus</taxon>
    </lineage>
</organism>
<feature type="region of interest" description="Disordered" evidence="2">
    <location>
        <begin position="1915"/>
        <end position="1939"/>
    </location>
</feature>
<dbReference type="GO" id="GO:0010569">
    <property type="term" value="P:regulation of double-strand break repair via homologous recombination"/>
    <property type="evidence" value="ECO:0007669"/>
    <property type="project" value="InterPro"/>
</dbReference>
<feature type="compositionally biased region" description="Basic and acidic residues" evidence="2">
    <location>
        <begin position="1038"/>
        <end position="1048"/>
    </location>
</feature>
<feature type="region of interest" description="Disordered" evidence="2">
    <location>
        <begin position="378"/>
        <end position="397"/>
    </location>
</feature>
<reference evidence="5" key="1">
    <citation type="submission" date="2025-08" db="UniProtKB">
        <authorList>
            <consortium name="Ensembl"/>
        </authorList>
    </citation>
    <scope>IDENTIFICATION</scope>
</reference>
<proteinExistence type="predicted"/>
<feature type="compositionally biased region" description="Basic and acidic residues" evidence="2">
    <location>
        <begin position="1062"/>
        <end position="1072"/>
    </location>
</feature>
<dbReference type="GO" id="GO:0007140">
    <property type="term" value="P:male meiotic nuclear division"/>
    <property type="evidence" value="ECO:0007669"/>
    <property type="project" value="InterPro"/>
</dbReference>
<accession>A0A8C1Q881</accession>
<feature type="compositionally biased region" description="Basic and acidic residues" evidence="2">
    <location>
        <begin position="462"/>
        <end position="480"/>
    </location>
</feature>
<evidence type="ECO:0000313" key="6">
    <source>
        <dbReference type="Proteomes" id="UP000694427"/>
    </source>
</evidence>
<evidence type="ECO:0000259" key="3">
    <source>
        <dbReference type="Pfam" id="PF12509"/>
    </source>
</evidence>
<evidence type="ECO:0000256" key="1">
    <source>
        <dbReference type="SAM" id="Coils"/>
    </source>
</evidence>
<feature type="region of interest" description="Disordered" evidence="2">
    <location>
        <begin position="415"/>
        <end position="485"/>
    </location>
</feature>
<keyword evidence="6" id="KW-1185">Reference proteome</keyword>
<evidence type="ECO:0000313" key="5">
    <source>
        <dbReference type="Ensembl" id="ENSCCRP00010020897.1"/>
    </source>
</evidence>
<dbReference type="Pfam" id="PF15326">
    <property type="entry name" value="TEX15"/>
    <property type="match status" value="1"/>
</dbReference>
<reference evidence="5" key="2">
    <citation type="submission" date="2025-09" db="UniProtKB">
        <authorList>
            <consortium name="Ensembl"/>
        </authorList>
    </citation>
    <scope>IDENTIFICATION</scope>
</reference>
<name>A0A8C1Q881_CYPCA</name>
<feature type="coiled-coil region" evidence="1">
    <location>
        <begin position="1369"/>
        <end position="1396"/>
    </location>
</feature>
<feature type="region of interest" description="Disordered" evidence="2">
    <location>
        <begin position="2018"/>
        <end position="2073"/>
    </location>
</feature>
<dbReference type="Pfam" id="PF12509">
    <property type="entry name" value="DUF3715"/>
    <property type="match status" value="1"/>
</dbReference>
<dbReference type="SUPFAM" id="SSF56399">
    <property type="entry name" value="ADP-ribosylation"/>
    <property type="match status" value="1"/>
</dbReference>
<feature type="compositionally biased region" description="Polar residues" evidence="2">
    <location>
        <begin position="2028"/>
        <end position="2049"/>
    </location>
</feature>
<feature type="domain" description="TASOR pseudo-PARP" evidence="3">
    <location>
        <begin position="99"/>
        <end position="244"/>
    </location>
</feature>
<protein>
    <submittedName>
        <fullName evidence="5">Testis-expressed sequence 15 protein-like</fullName>
    </submittedName>
</protein>
<feature type="compositionally biased region" description="Basic and acidic residues" evidence="2">
    <location>
        <begin position="439"/>
        <end position="451"/>
    </location>
</feature>
<feature type="region of interest" description="Disordered" evidence="2">
    <location>
        <begin position="999"/>
        <end position="1082"/>
    </location>
</feature>
<sequence length="2183" mass="245569">MEKRQREETLEGSRSHQSTLLTGTLTLKNFTIPRKKRTSGEVLLECCSEESRDYNLIQTKLRDAKLDTRKDRANAWVWKDIRLVHNEELLKMFSEKRAEMRTKGRHGREMEERFCFLVASDQMAAQIYQHGLRVGSTVQYALGKPSHGVYLFRHVDVALNSYTSVLSAKKILIFKVLYGKVKKIAPSLDWNKTQDPTVAFDCHMCKDAVSYRDTLHQQVLGSSVFLFDFNEKQELTERPRQCLPYAVVSFVPSSNVILTVPTNLPPSASALPIGQVHDHFKACTVAERRGKGDSATVTFKHFGMPGCFEMDCTPQNPGVEAPPQKTDMQNTQSFNPKQHWIAASEDADSSSSGLAMDHTALCQSLLGKKACLSNYKKNTGSTHGRNDNTWDTVPPSPLDKISTIVYSSRLVRDPRLSRHEANQQTSCSEPRVTYTGSGCDRKCQPPDKNQEDNYGFAGNTFDSKEPSYTDKKDTQRESSRTDQCAHTTTLPSMKLFKMKFQKYAAYFRMSQEERHHKIWSQENMSPEQKQELADRIHFYEVYYQKYKEGLIFQNVNETKKTSRLSQREPKENHMLQTKDNTYKHNQSSVCQQKSHDAASLSDNNDIVNRDKCSTTHIHKTSHPYHPEFCAVMLTEKGQGQAPETHQDHPDRCLIQSPDKLSVESLVLRSLNLNLTYEKTDTQNVQLDLKQPSPLTCRSNEAKLNHSLECESELAVQDLQENESTPGINLFEKPSTESCLTYTNNIMDNMDNTVMEIASCVEVSSCGTSDNCDLSLPMAVKQKQNGKSCFEDSERSPELDMERVKQDNSTHWELYKRIQLDQLLPCMFQKHVFSSSTNRDMGRPSDNISKLKNESKDHSKAETNLNMGFWEDIHLKVTLKASKTSAHTTEVLSLSERFSKIKVLQTKLSERNNEMIQSPMIQMCSSKGYKETATSNVELIQLLAQRYSKSKMYVKRKSLRRPGSKKACLKKLHTVLSLGHSLKRSKYVKKTHFWKAKKNLSRTTVSAERPHETVNSKATSDSSNSQSEIVLTEDEDQDLDSHTSDDRQSSHVQGSQEANATLPEDKPIEEPVKPTEPLSEDICKSDSVYTEKATKDFTPNLIPVMVAKGKQVKTAENISNQSQTSLITCTSKEHGSNTECKEENMLLNLTSETGLNPLSKEHFTMKSTVDDDVDGLSIHDCEASETHSDVPASNTIISNKTELHTNMTPEAKVMDAINATAETDTKKCSEQNAIMKNTLNVQCFEGTEYMSVNIPHMNQSCLKMFTSTSNVSSVWSTDSEAFENTTSASKPCGPKALKYASNNVVDLTVDDPALSVQCKISSEHTKKSSKTCSLGSTKSPSTLAIKDNCNLSKPDQNKMNEANTPETQLISKLRNYLSKFESTVKKQEAENEDLKERPVVWITLDSTAHKQQLFEKSQYCMVNVPCLMPDGGEAVKKDNSGEYTEAPVQARKVLQSEHAQNGTDVCLLVPVESKRGRRSSQTKRTSNQKSRRSSVTSVSPDSTSAIDTVKGNSPHPFPQVNDQNAVFPEISINNTLNNQLQMQRKNTTGQQNPSMTLNSLCKQKNQKKQSLHTIKIIDDGNVSSTFADNKYSISDISNTLKMADQTTSLTELGSLQSKCKNMLQHFISSFEQDQKEPFNRYLVSRCIILEQYLDHPPAQADLKYEAVNSYLELQMMMEAWQFVENKINFLSAKPTFRSLLWYDPSLYGELYKGEVGFQQQSSLFASFQKILAQEGYSKLQEYYSAVSSVHQQLCAATDASYYMYLKSKRELLEAEAALRNPHNIKSFFLSVPMSAMINFGDSLERLEKIHKVIMTFVETPSDQLPGTFDVGKAEHLSITCRYLQEKALFIKSCKEIISKVSWFGIEHLLYDASKVLVWQDMSHGAPSEVLKTYKNSNPQIIFGVTESGVTLVNKVEQPPPSMDGAETPTKQKSDAARKRKGFQLWTSSQSSVAQSVKADKDVAYKRRASLSPLMQCNAVNPLFQSTSATHDENPTPYALPHRVDPGHWGMVGSTAADWNASDLVPPSPSTSHAHSEINSLHQSNRQATLSHSDERRSIADIQRPQQPSVSAPQATLRGDSCVTHLAFDNVKYQQTNTAPHCPVLSQEQVNQFSLAMTQPYSLPNCHLDENLMPPPFSVQALTHVPMPSTITAIHYPYFLLNGQTYTTGSTATIHPNIRYYPNTI</sequence>
<evidence type="ECO:0000256" key="2">
    <source>
        <dbReference type="SAM" id="MobiDB-lite"/>
    </source>
</evidence>
<feature type="domain" description="Testis expressed sequence 15" evidence="4">
    <location>
        <begin position="1585"/>
        <end position="1743"/>
    </location>
</feature>
<feature type="compositionally biased region" description="Low complexity" evidence="2">
    <location>
        <begin position="1492"/>
        <end position="1503"/>
    </location>
</feature>
<dbReference type="InterPro" id="IPR022188">
    <property type="entry name" value="TASOR_DUF3715"/>
</dbReference>
<feature type="region of interest" description="Disordered" evidence="2">
    <location>
        <begin position="1468"/>
        <end position="1521"/>
    </location>
</feature>
<dbReference type="PANTHER" id="PTHR22380:SF1">
    <property type="entry name" value="TESTIS-EXPRESSED PROTEIN 15"/>
    <property type="match status" value="1"/>
</dbReference>